<accession>A0A916WL54</accession>
<organism evidence="2 3">
    <name type="scientific">Conyzicola nivalis</name>
    <dbReference type="NCBI Taxonomy" id="1477021"/>
    <lineage>
        <taxon>Bacteria</taxon>
        <taxon>Bacillati</taxon>
        <taxon>Actinomycetota</taxon>
        <taxon>Actinomycetes</taxon>
        <taxon>Micrococcales</taxon>
        <taxon>Microbacteriaceae</taxon>
        <taxon>Conyzicola</taxon>
    </lineage>
</organism>
<dbReference type="Proteomes" id="UP000606922">
    <property type="component" value="Unassembled WGS sequence"/>
</dbReference>
<feature type="transmembrane region" description="Helical" evidence="1">
    <location>
        <begin position="143"/>
        <end position="163"/>
    </location>
</feature>
<protein>
    <submittedName>
        <fullName evidence="2">Uncharacterized protein</fullName>
    </submittedName>
</protein>
<evidence type="ECO:0000313" key="3">
    <source>
        <dbReference type="Proteomes" id="UP000606922"/>
    </source>
</evidence>
<feature type="transmembrane region" description="Helical" evidence="1">
    <location>
        <begin position="63"/>
        <end position="83"/>
    </location>
</feature>
<keyword evidence="1" id="KW-0812">Transmembrane</keyword>
<dbReference type="RefSeq" id="WP_188510762.1">
    <property type="nucleotide sequence ID" value="NZ_BMGB01000001.1"/>
</dbReference>
<name>A0A916WL54_9MICO</name>
<gene>
    <name evidence="2" type="ORF">GCM10010979_23280</name>
</gene>
<reference evidence="2" key="1">
    <citation type="journal article" date="2014" name="Int. J. Syst. Evol. Microbiol.">
        <title>Complete genome sequence of Corynebacterium casei LMG S-19264T (=DSM 44701T), isolated from a smear-ripened cheese.</title>
        <authorList>
            <consortium name="US DOE Joint Genome Institute (JGI-PGF)"/>
            <person name="Walter F."/>
            <person name="Albersmeier A."/>
            <person name="Kalinowski J."/>
            <person name="Ruckert C."/>
        </authorList>
    </citation>
    <scope>NUCLEOTIDE SEQUENCE</scope>
    <source>
        <strain evidence="2">CGMCC 1.12813</strain>
    </source>
</reference>
<keyword evidence="1" id="KW-1133">Transmembrane helix</keyword>
<feature type="transmembrane region" description="Helical" evidence="1">
    <location>
        <begin position="221"/>
        <end position="241"/>
    </location>
</feature>
<proteinExistence type="predicted"/>
<dbReference type="AlphaFoldDB" id="A0A916WL54"/>
<sequence length="300" mass="31082">MDNATLVVSACVGIIAVVGLAATFVPWYGRWRAYQQSAYLRVDLPTRLERAVSSRLISRERGGIIGAAALGGLAVLGFATGIVDGLEPSLTIFFIVGAVFVGVGVGTAIAALTGKKEVPSDVPRVARSEAASVADYIAPIERIGARVCVAIVVALAIAVGLAGPSADDLLLPVTLFAAAAILTLALFEMASRRIVEASQPAGSTAELVWDDAIRASVIRDLVTAPLALSVYGTVFGVFALADRSIGAAAATAYLGSALVIAGFIITVVVSAVTRPRRYFLDRLWPNLRWSDTADVATDAA</sequence>
<feature type="transmembrane region" description="Helical" evidence="1">
    <location>
        <begin position="6"/>
        <end position="28"/>
    </location>
</feature>
<evidence type="ECO:0000256" key="1">
    <source>
        <dbReference type="SAM" id="Phobius"/>
    </source>
</evidence>
<feature type="transmembrane region" description="Helical" evidence="1">
    <location>
        <begin position="169"/>
        <end position="187"/>
    </location>
</feature>
<comment type="caution">
    <text evidence="2">The sequence shown here is derived from an EMBL/GenBank/DDBJ whole genome shotgun (WGS) entry which is preliminary data.</text>
</comment>
<dbReference type="EMBL" id="BMGB01000001">
    <property type="protein sequence ID" value="GGB08099.1"/>
    <property type="molecule type" value="Genomic_DNA"/>
</dbReference>
<evidence type="ECO:0000313" key="2">
    <source>
        <dbReference type="EMBL" id="GGB08099.1"/>
    </source>
</evidence>
<keyword evidence="1" id="KW-0472">Membrane</keyword>
<feature type="transmembrane region" description="Helical" evidence="1">
    <location>
        <begin position="89"/>
        <end position="112"/>
    </location>
</feature>
<reference evidence="2" key="2">
    <citation type="submission" date="2020-09" db="EMBL/GenBank/DDBJ databases">
        <authorList>
            <person name="Sun Q."/>
            <person name="Zhou Y."/>
        </authorList>
    </citation>
    <scope>NUCLEOTIDE SEQUENCE</scope>
    <source>
        <strain evidence="2">CGMCC 1.12813</strain>
    </source>
</reference>
<feature type="transmembrane region" description="Helical" evidence="1">
    <location>
        <begin position="247"/>
        <end position="272"/>
    </location>
</feature>
<keyword evidence="3" id="KW-1185">Reference proteome</keyword>